<accession>A0A7V8SKK6</accession>
<dbReference type="GeneID" id="303195513"/>
<comment type="caution">
    <text evidence="1">The sequence shown here is derived from an EMBL/GenBank/DDBJ whole genome shotgun (WGS) entry which is preliminary data.</text>
</comment>
<keyword evidence="2" id="KW-1185">Reference proteome</keyword>
<proteinExistence type="predicted"/>
<dbReference type="RefSeq" id="WP_180747244.1">
    <property type="nucleotide sequence ID" value="NZ_CBCRWQ010000014.1"/>
</dbReference>
<dbReference type="EMBL" id="JACBNY010000015">
    <property type="protein sequence ID" value="MBA0017115.1"/>
    <property type="molecule type" value="Genomic_DNA"/>
</dbReference>
<reference evidence="1 2" key="1">
    <citation type="submission" date="2020-07" db="EMBL/GenBank/DDBJ databases">
        <authorList>
            <person name="Hilgarth M."/>
            <person name="Werum V."/>
            <person name="Vogel R.F."/>
        </authorList>
    </citation>
    <scope>NUCLEOTIDE SEQUENCE [LARGE SCALE GENOMIC DNA]</scope>
    <source>
        <strain evidence="1 2">DSM 28961</strain>
    </source>
</reference>
<gene>
    <name evidence="1" type="ORF">HZR21_08280</name>
</gene>
<sequence>MMLTIEKNERIVYDGFEGAKKQAIIKVVKQSKVIVKSMMSSRHLIT</sequence>
<dbReference type="AlphaFoldDB" id="A0A7V8SKK6"/>
<dbReference type="Proteomes" id="UP000530186">
    <property type="component" value="Unassembled WGS sequence"/>
</dbReference>
<evidence type="ECO:0000313" key="1">
    <source>
        <dbReference type="EMBL" id="MBA0017115.1"/>
    </source>
</evidence>
<evidence type="ECO:0000313" key="2">
    <source>
        <dbReference type="Proteomes" id="UP000530186"/>
    </source>
</evidence>
<name>A0A7V8SKK6_9LACT</name>
<organism evidence="1 2">
    <name type="scientific">Pseudolactococcus laudensis</name>
    <dbReference type="NCBI Taxonomy" id="1494461"/>
    <lineage>
        <taxon>Bacteria</taxon>
        <taxon>Bacillati</taxon>
        <taxon>Bacillota</taxon>
        <taxon>Bacilli</taxon>
        <taxon>Lactobacillales</taxon>
        <taxon>Streptococcaceae</taxon>
        <taxon>Pseudolactococcus</taxon>
    </lineage>
</organism>
<protein>
    <submittedName>
        <fullName evidence="1">Uncharacterized protein</fullName>
    </submittedName>
</protein>